<dbReference type="InterPro" id="IPR036291">
    <property type="entry name" value="NAD(P)-bd_dom_sf"/>
</dbReference>
<keyword evidence="1" id="KW-0812">Transmembrane</keyword>
<dbReference type="SUPFAM" id="SSF51735">
    <property type="entry name" value="NAD(P)-binding Rossmann-fold domains"/>
    <property type="match status" value="1"/>
</dbReference>
<dbReference type="STRING" id="930129.SAMN05216352_12131"/>
<gene>
    <name evidence="2" type="ORF">SAMN05216352_12131</name>
</gene>
<protein>
    <submittedName>
        <fullName evidence="2">Uncharacterized protein</fullName>
    </submittedName>
</protein>
<feature type="transmembrane region" description="Helical" evidence="1">
    <location>
        <begin position="39"/>
        <end position="56"/>
    </location>
</feature>
<proteinExistence type="predicted"/>
<evidence type="ECO:0000313" key="2">
    <source>
        <dbReference type="EMBL" id="SDJ06792.1"/>
    </source>
</evidence>
<accession>A0A1G8QPY2</accession>
<evidence type="ECO:0000313" key="3">
    <source>
        <dbReference type="Proteomes" id="UP000199017"/>
    </source>
</evidence>
<evidence type="ECO:0000256" key="1">
    <source>
        <dbReference type="SAM" id="Phobius"/>
    </source>
</evidence>
<dbReference type="Gene3D" id="3.40.50.720">
    <property type="entry name" value="NAD(P)-binding Rossmann-like Domain"/>
    <property type="match status" value="1"/>
</dbReference>
<reference evidence="2 3" key="1">
    <citation type="submission" date="2016-10" db="EMBL/GenBank/DDBJ databases">
        <authorList>
            <person name="de Groot N.N."/>
        </authorList>
    </citation>
    <scope>NUCLEOTIDE SEQUENCE [LARGE SCALE GENOMIC DNA]</scope>
    <source>
        <strain evidence="3">P4B,CCM 7963,CECT 7998,DSM 25260,IBRC-M 10614,KCTC 13821</strain>
    </source>
</reference>
<dbReference type="EMBL" id="FNDU01000021">
    <property type="protein sequence ID" value="SDJ06792.1"/>
    <property type="molecule type" value="Genomic_DNA"/>
</dbReference>
<dbReference type="Proteomes" id="UP000199017">
    <property type="component" value="Unassembled WGS sequence"/>
</dbReference>
<keyword evidence="3" id="KW-1185">Reference proteome</keyword>
<sequence length="76" mass="8535">MHLFITIHLIPGAGLMIEVFQGDIRDPYEVKEAMKDCDFIFHLAALVAISLFAGAAKEKENEKKTSSFFLHDVEPV</sequence>
<organism evidence="2 3">
    <name type="scientific">Alteribacillus bidgolensis</name>
    <dbReference type="NCBI Taxonomy" id="930129"/>
    <lineage>
        <taxon>Bacteria</taxon>
        <taxon>Bacillati</taxon>
        <taxon>Bacillota</taxon>
        <taxon>Bacilli</taxon>
        <taxon>Bacillales</taxon>
        <taxon>Bacillaceae</taxon>
        <taxon>Alteribacillus</taxon>
    </lineage>
</organism>
<keyword evidence="1" id="KW-1133">Transmembrane helix</keyword>
<keyword evidence="1" id="KW-0472">Membrane</keyword>
<name>A0A1G8QPY2_9BACI</name>
<dbReference type="AlphaFoldDB" id="A0A1G8QPY2"/>